<organism evidence="2 3">
    <name type="scientific">Chitinophaga silvatica</name>
    <dbReference type="NCBI Taxonomy" id="2282649"/>
    <lineage>
        <taxon>Bacteria</taxon>
        <taxon>Pseudomonadati</taxon>
        <taxon>Bacteroidota</taxon>
        <taxon>Chitinophagia</taxon>
        <taxon>Chitinophagales</taxon>
        <taxon>Chitinophagaceae</taxon>
        <taxon>Chitinophaga</taxon>
    </lineage>
</organism>
<evidence type="ECO:0000313" key="2">
    <source>
        <dbReference type="EMBL" id="RFS23445.1"/>
    </source>
</evidence>
<dbReference type="AlphaFoldDB" id="A0A3E1YBP3"/>
<keyword evidence="1" id="KW-0732">Signal</keyword>
<name>A0A3E1YBP3_9BACT</name>
<sequence length="223" mass="24921">MRYLLAIILPLLLWSCSTSKNITVSNDLYTKEQEWPVTVKDGWLTAKTITFGPYTTTPRKNGLTEPTFIKSPKDPFSFFVDGNGEHILVQTLGTTAVAFTSRNLPAAFNTLAPNTAIRYTMINGTSQHPLNKWEMIVKAAHYLELNSNKTAGVLRSSEREFRISAHNHFGKVNSYENICYEFYSNGKLIAAVMPGEHPKVWMNKNVDTETSNILGAAIAAFLL</sequence>
<comment type="caution">
    <text evidence="2">The sequence shown here is derived from an EMBL/GenBank/DDBJ whole genome shotgun (WGS) entry which is preliminary data.</text>
</comment>
<evidence type="ECO:0000313" key="3">
    <source>
        <dbReference type="Proteomes" id="UP000260644"/>
    </source>
</evidence>
<dbReference type="RefSeq" id="WP_116975637.1">
    <property type="nucleotide sequence ID" value="NZ_QPMM01000004.1"/>
</dbReference>
<evidence type="ECO:0000256" key="1">
    <source>
        <dbReference type="SAM" id="SignalP"/>
    </source>
</evidence>
<accession>A0A3E1YBP3</accession>
<proteinExistence type="predicted"/>
<feature type="chain" id="PRO_5017648938" evidence="1">
    <location>
        <begin position="21"/>
        <end position="223"/>
    </location>
</feature>
<dbReference type="OrthoDB" id="657859at2"/>
<feature type="signal peptide" evidence="1">
    <location>
        <begin position="1"/>
        <end position="20"/>
    </location>
</feature>
<dbReference type="Proteomes" id="UP000260644">
    <property type="component" value="Unassembled WGS sequence"/>
</dbReference>
<gene>
    <name evidence="2" type="ORF">DVR12_10550</name>
</gene>
<keyword evidence="3" id="KW-1185">Reference proteome</keyword>
<protein>
    <submittedName>
        <fullName evidence="2">Uncharacterized protein</fullName>
    </submittedName>
</protein>
<dbReference type="EMBL" id="QPMM01000004">
    <property type="protein sequence ID" value="RFS23445.1"/>
    <property type="molecule type" value="Genomic_DNA"/>
</dbReference>
<reference evidence="2 3" key="1">
    <citation type="submission" date="2018-07" db="EMBL/GenBank/DDBJ databases">
        <title>Chitinophaga K2CV101002-2 sp. nov., isolated from a monsoon evergreen broad-leaved forest soil.</title>
        <authorList>
            <person name="Lv Y."/>
        </authorList>
    </citation>
    <scope>NUCLEOTIDE SEQUENCE [LARGE SCALE GENOMIC DNA]</scope>
    <source>
        <strain evidence="2 3">GDMCC 1.1288</strain>
    </source>
</reference>